<dbReference type="GO" id="GO:0008410">
    <property type="term" value="F:CoA-transferase activity"/>
    <property type="evidence" value="ECO:0007669"/>
    <property type="project" value="TreeGrafter"/>
</dbReference>
<name>A0A8J7LQ11_9RHOB</name>
<protein>
    <submittedName>
        <fullName evidence="2">CoA transferase</fullName>
    </submittedName>
</protein>
<dbReference type="RefSeq" id="WP_228848455.1">
    <property type="nucleotide sequence ID" value="NZ_JADCKQ010000005.1"/>
</dbReference>
<reference evidence="2" key="1">
    <citation type="submission" date="2020-10" db="EMBL/GenBank/DDBJ databases">
        <title>Paenihalocynthiibacter styelae gen. nov., sp. nov., isolated from stalked sea squirt Styela clava.</title>
        <authorList>
            <person name="Kim Y.-O."/>
            <person name="Yoon J.-H."/>
        </authorList>
    </citation>
    <scope>NUCLEOTIDE SEQUENCE</scope>
    <source>
        <strain evidence="2">MYP1-1</strain>
    </source>
</reference>
<organism evidence="2 3">
    <name type="scientific">Halocynthiibacter styelae</name>
    <dbReference type="NCBI Taxonomy" id="2761955"/>
    <lineage>
        <taxon>Bacteria</taxon>
        <taxon>Pseudomonadati</taxon>
        <taxon>Pseudomonadota</taxon>
        <taxon>Alphaproteobacteria</taxon>
        <taxon>Rhodobacterales</taxon>
        <taxon>Paracoccaceae</taxon>
        <taxon>Halocynthiibacter</taxon>
    </lineage>
</organism>
<evidence type="ECO:0000256" key="1">
    <source>
        <dbReference type="ARBA" id="ARBA00022679"/>
    </source>
</evidence>
<gene>
    <name evidence="2" type="ORF">H1D41_08265</name>
</gene>
<dbReference type="InterPro" id="IPR023606">
    <property type="entry name" value="CoA-Trfase_III_dom_1_sf"/>
</dbReference>
<dbReference type="InterPro" id="IPR050483">
    <property type="entry name" value="CoA-transferase_III_domain"/>
</dbReference>
<keyword evidence="1 2" id="KW-0808">Transferase</keyword>
<dbReference type="Pfam" id="PF02515">
    <property type="entry name" value="CoA_transf_3"/>
    <property type="match status" value="1"/>
</dbReference>
<dbReference type="PANTHER" id="PTHR48207:SF3">
    <property type="entry name" value="SUCCINATE--HYDROXYMETHYLGLUTARATE COA-TRANSFERASE"/>
    <property type="match status" value="1"/>
</dbReference>
<dbReference type="AlphaFoldDB" id="A0A8J7LQ11"/>
<sequence>MRFLEGVRVLDLTHVYAGPFCAHQMGAMGAEVIKIEAPDKPDMTRAEGADAEANAQGYGLGYQAHAGGKKSLLLDLKAPEGQAVFARLVASADVIVQNYTSHCLEDLGLLPEQLAQHNPKLIYCMLSGFGRTGPKANDPAYDNVIQAFSGMMASNGTPDTGPVRIGPPVVDYGTGLQAAMAISSALFARERTGQGAVIDVSMLDAALMLMSANVVATQVTGQAPRPNGNRDKEYACYGAYATADGTLMVGAYTNAQAADLMAALGDEARAEAIAATPRAALGERVAEDEAWLEARLMEKTAAEWEGLLNAQHVPAARVRRIEETLQEAQLEGRAVLQDVGNDLRLPGAGFIAGGATPVVGQAAPEAGADSRAVLDGLGLEAAEIDALFRAGISA</sequence>
<keyword evidence="3" id="KW-1185">Reference proteome</keyword>
<dbReference type="PANTHER" id="PTHR48207">
    <property type="entry name" value="SUCCINATE--HYDROXYMETHYLGLUTARATE COA-TRANSFERASE"/>
    <property type="match status" value="1"/>
</dbReference>
<dbReference type="Gene3D" id="3.30.1540.10">
    <property type="entry name" value="formyl-coa transferase, domain 3"/>
    <property type="match status" value="1"/>
</dbReference>
<proteinExistence type="predicted"/>
<evidence type="ECO:0000313" key="3">
    <source>
        <dbReference type="Proteomes" id="UP000640583"/>
    </source>
</evidence>
<dbReference type="EMBL" id="JADCKQ010000005">
    <property type="protein sequence ID" value="MBI1493622.1"/>
    <property type="molecule type" value="Genomic_DNA"/>
</dbReference>
<dbReference type="Gene3D" id="3.40.50.10540">
    <property type="entry name" value="Crotonobetainyl-coa:carnitine coa-transferase, domain 1"/>
    <property type="match status" value="1"/>
</dbReference>
<dbReference type="SUPFAM" id="SSF89796">
    <property type="entry name" value="CoA-transferase family III (CaiB/BaiF)"/>
    <property type="match status" value="1"/>
</dbReference>
<comment type="caution">
    <text evidence="2">The sequence shown here is derived from an EMBL/GenBank/DDBJ whole genome shotgun (WGS) entry which is preliminary data.</text>
</comment>
<accession>A0A8J7LQ11</accession>
<dbReference type="Proteomes" id="UP000640583">
    <property type="component" value="Unassembled WGS sequence"/>
</dbReference>
<dbReference type="InterPro" id="IPR003673">
    <property type="entry name" value="CoA-Trfase_fam_III"/>
</dbReference>
<evidence type="ECO:0000313" key="2">
    <source>
        <dbReference type="EMBL" id="MBI1493622.1"/>
    </source>
</evidence>
<dbReference type="InterPro" id="IPR044855">
    <property type="entry name" value="CoA-Trfase_III_dom3_sf"/>
</dbReference>